<comment type="caution">
    <text evidence="2">The sequence shown here is derived from an EMBL/GenBank/DDBJ whole genome shotgun (WGS) entry which is preliminary data.</text>
</comment>
<accession>A0A1X0D3A3</accession>
<dbReference type="AlphaFoldDB" id="A0A1X0D3A3"/>
<dbReference type="STRING" id="444597.BST26_16660"/>
<dbReference type="RefSeq" id="WP_234805955.1">
    <property type="nucleotide sequence ID" value="NZ_AP022618.1"/>
</dbReference>
<protein>
    <submittedName>
        <fullName evidence="2">Uncharacterized protein</fullName>
    </submittedName>
</protein>
<dbReference type="Proteomes" id="UP000192801">
    <property type="component" value="Unassembled WGS sequence"/>
</dbReference>
<dbReference type="EMBL" id="MVHS01000048">
    <property type="protein sequence ID" value="ORA66818.1"/>
    <property type="molecule type" value="Genomic_DNA"/>
</dbReference>
<organism evidence="2 3">
    <name type="scientific">Mycolicibacterium insubricum</name>
    <dbReference type="NCBI Taxonomy" id="444597"/>
    <lineage>
        <taxon>Bacteria</taxon>
        <taxon>Bacillati</taxon>
        <taxon>Actinomycetota</taxon>
        <taxon>Actinomycetes</taxon>
        <taxon>Mycobacteriales</taxon>
        <taxon>Mycobacteriaceae</taxon>
        <taxon>Mycolicibacterium</taxon>
    </lineage>
</organism>
<reference evidence="2 3" key="1">
    <citation type="submission" date="2016-12" db="EMBL/GenBank/DDBJ databases">
        <title>The new phylogeny of genus Mycobacterium.</title>
        <authorList>
            <person name="Tortoli E."/>
            <person name="Trovato A."/>
            <person name="Cirillo D.M."/>
        </authorList>
    </citation>
    <scope>NUCLEOTIDE SEQUENCE [LARGE SCALE GENOMIC DNA]</scope>
    <source>
        <strain evidence="2 3">DSM 45130</strain>
    </source>
</reference>
<feature type="compositionally biased region" description="Low complexity" evidence="1">
    <location>
        <begin position="471"/>
        <end position="488"/>
    </location>
</feature>
<feature type="region of interest" description="Disordered" evidence="1">
    <location>
        <begin position="467"/>
        <end position="488"/>
    </location>
</feature>
<evidence type="ECO:0000313" key="3">
    <source>
        <dbReference type="Proteomes" id="UP000192801"/>
    </source>
</evidence>
<feature type="region of interest" description="Disordered" evidence="1">
    <location>
        <begin position="183"/>
        <end position="309"/>
    </location>
</feature>
<keyword evidence="3" id="KW-1185">Reference proteome</keyword>
<evidence type="ECO:0000256" key="1">
    <source>
        <dbReference type="SAM" id="MobiDB-lite"/>
    </source>
</evidence>
<proteinExistence type="predicted"/>
<dbReference type="InterPro" id="IPR019710">
    <property type="entry name" value="DUF4226"/>
</dbReference>
<gene>
    <name evidence="2" type="ORF">BST26_16660</name>
</gene>
<feature type="compositionally biased region" description="Low complexity" evidence="1">
    <location>
        <begin position="183"/>
        <end position="211"/>
    </location>
</feature>
<evidence type="ECO:0000313" key="2">
    <source>
        <dbReference type="EMBL" id="ORA66818.1"/>
    </source>
</evidence>
<feature type="compositionally biased region" description="Low complexity" evidence="1">
    <location>
        <begin position="245"/>
        <end position="264"/>
    </location>
</feature>
<dbReference type="Pfam" id="PF10774">
    <property type="entry name" value="DUF4226"/>
    <property type="match status" value="1"/>
</dbReference>
<feature type="region of interest" description="Disordered" evidence="1">
    <location>
        <begin position="322"/>
        <end position="366"/>
    </location>
</feature>
<sequence length="488" mass="49002">MTTFADVLSVIGHVARCTGDPEAWRSGLDPAQTDLTALGQRPEAWEGVVEAIRRNHPTLFDPDSHAPIGPGDGAGASAINLAETALANQNSAVALLDLHVVTAILSAHAVTADGTAALDRLQADVENAVRTRTDLDTPAGARDFQRYLIGKLREIGAVIENASLDAVSRAGLASAWSALYRASATPPSDPSAAGATTPGTATPGATSPGAAVPTSGGATNPAAPPPAEAYGVGDPADPYLDPYLESPATTAPASAEPAQSAPAAGTPVGTTPVGQSGGTPVTLPSLPTLSMPAVGSGESGLGTSPTADRYPLASSERLQDLFADPNDPRTADPDTDPDPGGAEDANPETGPSAGDGAQAEPAGVTLPDGDVVTVADGRIAAALTATLAGTPITDAFRQQGIVVPAPDTPIEHPLDPAKLQSGDIAMFTDRLAVALDGNRAWFDGQLQPIANVGGPNFLGWQPLMAEDAERAPAAAQPGQTPAPTRPAT</sequence>
<name>A0A1X0D3A3_9MYCO</name>